<evidence type="ECO:0000256" key="1">
    <source>
        <dbReference type="SAM" id="Phobius"/>
    </source>
</evidence>
<dbReference type="AlphaFoldDB" id="A0A923KXR9"/>
<feature type="transmembrane region" description="Helical" evidence="1">
    <location>
        <begin position="238"/>
        <end position="258"/>
    </location>
</feature>
<sequence length="260" mass="27976">MASSISRQPGLSAAELKIIAIVAMTGDHLAWAFLPTVSLPAFFLHLLGRTAMPVMCFFIAEGYRHTHSVPRYALRLGFFALASAVPFSYFDTGTLLGSPFSVLYTLLLGLLAIWACDAIRSPLLCMLVLAALALLVLPGDWGVYGLGWCLLFFGLHGRRLPQALCFSALVLCFAAQVSLPLFVQGAPAAELICIGGIQLGGLLALPLLATYNGRPARRAADPAVSAQRAPVRRRAASLAFYFYYPLHLALIDLALWRLGG</sequence>
<feature type="transmembrane region" description="Helical" evidence="1">
    <location>
        <begin position="96"/>
        <end position="114"/>
    </location>
</feature>
<organism evidence="2 3">
    <name type="scientific">Anaerofilum hominis</name>
    <dbReference type="NCBI Taxonomy" id="2763016"/>
    <lineage>
        <taxon>Bacteria</taxon>
        <taxon>Bacillati</taxon>
        <taxon>Bacillota</taxon>
        <taxon>Clostridia</taxon>
        <taxon>Eubacteriales</taxon>
        <taxon>Oscillospiraceae</taxon>
        <taxon>Anaerofilum</taxon>
    </lineage>
</organism>
<protein>
    <submittedName>
        <fullName evidence="2">Protein TraX</fullName>
    </submittedName>
</protein>
<dbReference type="Pfam" id="PF05857">
    <property type="entry name" value="TraX"/>
    <property type="match status" value="1"/>
</dbReference>
<dbReference type="Proteomes" id="UP000659630">
    <property type="component" value="Unassembled WGS sequence"/>
</dbReference>
<feature type="transmembrane region" description="Helical" evidence="1">
    <location>
        <begin position="40"/>
        <end position="60"/>
    </location>
</feature>
<comment type="caution">
    <text evidence="2">The sequence shown here is derived from an EMBL/GenBank/DDBJ whole genome shotgun (WGS) entry which is preliminary data.</text>
</comment>
<dbReference type="InterPro" id="IPR008875">
    <property type="entry name" value="TraX"/>
</dbReference>
<keyword evidence="1" id="KW-0812">Transmembrane</keyword>
<accession>A0A923KXR9</accession>
<keyword evidence="1" id="KW-0472">Membrane</keyword>
<gene>
    <name evidence="2" type="ORF">H8S23_05605</name>
</gene>
<reference evidence="2" key="1">
    <citation type="submission" date="2020-08" db="EMBL/GenBank/DDBJ databases">
        <title>Genome public.</title>
        <authorList>
            <person name="Liu C."/>
            <person name="Sun Q."/>
        </authorList>
    </citation>
    <scope>NUCLEOTIDE SEQUENCE</scope>
    <source>
        <strain evidence="2">BX8</strain>
    </source>
</reference>
<evidence type="ECO:0000313" key="3">
    <source>
        <dbReference type="Proteomes" id="UP000659630"/>
    </source>
</evidence>
<feature type="transmembrane region" description="Helical" evidence="1">
    <location>
        <begin position="119"/>
        <end position="135"/>
    </location>
</feature>
<proteinExistence type="predicted"/>
<dbReference type="RefSeq" id="WP_186887350.1">
    <property type="nucleotide sequence ID" value="NZ_JACONZ010000002.1"/>
</dbReference>
<keyword evidence="3" id="KW-1185">Reference proteome</keyword>
<keyword evidence="1" id="KW-1133">Transmembrane helix</keyword>
<dbReference type="EMBL" id="JACONZ010000002">
    <property type="protein sequence ID" value="MBC5580974.1"/>
    <property type="molecule type" value="Genomic_DNA"/>
</dbReference>
<evidence type="ECO:0000313" key="2">
    <source>
        <dbReference type="EMBL" id="MBC5580974.1"/>
    </source>
</evidence>
<feature type="transmembrane region" description="Helical" evidence="1">
    <location>
        <begin position="72"/>
        <end position="90"/>
    </location>
</feature>
<name>A0A923KXR9_9FIRM</name>
<feature type="transmembrane region" description="Helical" evidence="1">
    <location>
        <begin position="189"/>
        <end position="209"/>
    </location>
</feature>